<comment type="caution">
    <text evidence="1">The sequence shown here is derived from an EMBL/GenBank/DDBJ whole genome shotgun (WGS) entry which is preliminary data.</text>
</comment>
<accession>M5U9A9</accession>
<name>M5U9A9_9BACT</name>
<evidence type="ECO:0000313" key="1">
    <source>
        <dbReference type="EMBL" id="EMI58015.1"/>
    </source>
</evidence>
<keyword evidence="2" id="KW-1185">Reference proteome</keyword>
<evidence type="ECO:0000313" key="2">
    <source>
        <dbReference type="Proteomes" id="UP000011885"/>
    </source>
</evidence>
<dbReference type="EMBL" id="ANOH01000048">
    <property type="protein sequence ID" value="EMI58015.1"/>
    <property type="molecule type" value="Genomic_DNA"/>
</dbReference>
<sequence length="84" mass="9363">MNRENPACLRYRTKHKIAGGYDPAEGSDRSSVNLRRLFVGAESNRNSHFAIGEIRELGAVRDLLAIPPRKGCTHSHPDSSDEFN</sequence>
<dbReference type="Proteomes" id="UP000011885">
    <property type="component" value="Unassembled WGS sequence"/>
</dbReference>
<gene>
    <name evidence="1" type="ORF">RSSM_00534</name>
</gene>
<reference evidence="1 2" key="1">
    <citation type="journal article" date="2013" name="Mar. Genomics">
        <title>Expression of sulfatases in Rhodopirellula baltica and the diversity of sulfatases in the genus Rhodopirellula.</title>
        <authorList>
            <person name="Wegner C.E."/>
            <person name="Richter-Heitmann T."/>
            <person name="Klindworth A."/>
            <person name="Klockow C."/>
            <person name="Richter M."/>
            <person name="Achstetter T."/>
            <person name="Glockner F.O."/>
            <person name="Harder J."/>
        </authorList>
    </citation>
    <scope>NUCLEOTIDE SEQUENCE [LARGE SCALE GENOMIC DNA]</scope>
    <source>
        <strain evidence="1 2">SM41</strain>
    </source>
</reference>
<proteinExistence type="predicted"/>
<organism evidence="1 2">
    <name type="scientific">Rhodopirellula sallentina SM41</name>
    <dbReference type="NCBI Taxonomy" id="1263870"/>
    <lineage>
        <taxon>Bacteria</taxon>
        <taxon>Pseudomonadati</taxon>
        <taxon>Planctomycetota</taxon>
        <taxon>Planctomycetia</taxon>
        <taxon>Pirellulales</taxon>
        <taxon>Pirellulaceae</taxon>
        <taxon>Rhodopirellula</taxon>
    </lineage>
</organism>
<protein>
    <submittedName>
        <fullName evidence="1">Uncharacterized protein</fullName>
    </submittedName>
</protein>
<dbReference type="AlphaFoldDB" id="M5U9A9"/>